<keyword evidence="8" id="KW-0378">Hydrolase</keyword>
<evidence type="ECO:0000313" key="14">
    <source>
        <dbReference type="Proteomes" id="UP000620075"/>
    </source>
</evidence>
<evidence type="ECO:0000256" key="10">
    <source>
        <dbReference type="ARBA" id="ARBA00023285"/>
    </source>
</evidence>
<evidence type="ECO:0000313" key="13">
    <source>
        <dbReference type="EMBL" id="MBJ7602360.1"/>
    </source>
</evidence>
<dbReference type="RefSeq" id="WP_338176825.1">
    <property type="nucleotide sequence ID" value="NZ_JAEKNQ010000019.1"/>
</dbReference>
<organism evidence="13 14">
    <name type="scientific">Candidatus Dormiibacter inghamiae</name>
    <dbReference type="NCBI Taxonomy" id="3127013"/>
    <lineage>
        <taxon>Bacteria</taxon>
        <taxon>Bacillati</taxon>
        <taxon>Candidatus Dormiibacterota</taxon>
        <taxon>Candidatus Dormibacteria</taxon>
        <taxon>Candidatus Dormibacterales</taxon>
        <taxon>Candidatus Dormibacteraceae</taxon>
        <taxon>Candidatus Dormiibacter</taxon>
    </lineage>
</organism>
<dbReference type="Pfam" id="PF01546">
    <property type="entry name" value="Peptidase_M20"/>
    <property type="match status" value="1"/>
</dbReference>
<dbReference type="InterPro" id="IPR036264">
    <property type="entry name" value="Bact_exopeptidase_dim_dom"/>
</dbReference>
<sequence length="388" mass="42129">MPEIDQAALIRFTQELVRIPSVHDPERGLTETPAAELVAETMRSFGWQPVVEEAAPGRPNVVAVLGGQRPGRTLLFEGHTDVVTEGDPQRWTRDPFGAQIIDGKLYGRGSADMKAGVGAMLFAAKALSEHDFPGRITVAALADEEGMMLGVKDFVRRGHAAQVDAAIVCEPEGQELCIAQKGAIRIRVDARGRMAHGAMPQHGRNPIPALLTFLSGCADLQAELQKEHGEHQLLGWNYITPTVFRAGDPEQINVIPGAAWAAVDVRTTPEVDHDQLIARLRAMCPTDVTLTVIDDRPTTETPPDHPLVRALIGAHERLHGRPPVFGGVPGATDGTILWRDAQVPIVTYGPGGKWIAHQVDEYVELEDLTTSAEVYLQTARLFLDSSFS</sequence>
<evidence type="ECO:0000256" key="3">
    <source>
        <dbReference type="ARBA" id="ARBA00005130"/>
    </source>
</evidence>
<keyword evidence="7" id="KW-0479">Metal-binding</keyword>
<comment type="cofactor">
    <cofactor evidence="1">
        <name>Co(2+)</name>
        <dbReference type="ChEBI" id="CHEBI:48828"/>
    </cofactor>
</comment>
<evidence type="ECO:0000259" key="12">
    <source>
        <dbReference type="Pfam" id="PF07687"/>
    </source>
</evidence>
<dbReference type="Gene3D" id="3.30.70.360">
    <property type="match status" value="1"/>
</dbReference>
<dbReference type="NCBIfam" id="TIGR01910">
    <property type="entry name" value="DapE-ArgE"/>
    <property type="match status" value="1"/>
</dbReference>
<evidence type="ECO:0000256" key="2">
    <source>
        <dbReference type="ARBA" id="ARBA00001947"/>
    </source>
</evidence>
<dbReference type="SUPFAM" id="SSF55031">
    <property type="entry name" value="Bacterial exopeptidase dimerisation domain"/>
    <property type="match status" value="1"/>
</dbReference>
<gene>
    <name evidence="13" type="ORF">JF888_04080</name>
</gene>
<dbReference type="InterPro" id="IPR001261">
    <property type="entry name" value="ArgE/DapE_CS"/>
</dbReference>
<dbReference type="InterPro" id="IPR010182">
    <property type="entry name" value="ArgE/DapE"/>
</dbReference>
<dbReference type="AlphaFoldDB" id="A0A934N6C7"/>
<comment type="cofactor">
    <cofactor evidence="2">
        <name>Zn(2+)</name>
        <dbReference type="ChEBI" id="CHEBI:29105"/>
    </cofactor>
</comment>
<dbReference type="InterPro" id="IPR011650">
    <property type="entry name" value="Peptidase_M20_dimer"/>
</dbReference>
<dbReference type="EMBL" id="JAEKNQ010000019">
    <property type="protein sequence ID" value="MBJ7602360.1"/>
    <property type="molecule type" value="Genomic_DNA"/>
</dbReference>
<dbReference type="Pfam" id="PF07687">
    <property type="entry name" value="M20_dimer"/>
    <property type="match status" value="1"/>
</dbReference>
<comment type="catalytic activity">
    <reaction evidence="11">
        <text>N-succinyl-(2S,6S)-2,6-diaminopimelate + H2O = (2S,6S)-2,6-diaminopimelate + succinate</text>
        <dbReference type="Rhea" id="RHEA:22608"/>
        <dbReference type="ChEBI" id="CHEBI:15377"/>
        <dbReference type="ChEBI" id="CHEBI:30031"/>
        <dbReference type="ChEBI" id="CHEBI:57609"/>
        <dbReference type="ChEBI" id="CHEBI:58087"/>
        <dbReference type="EC" id="3.5.1.18"/>
    </reaction>
</comment>
<evidence type="ECO:0000256" key="7">
    <source>
        <dbReference type="ARBA" id="ARBA00022723"/>
    </source>
</evidence>
<name>A0A934N6C7_9BACT</name>
<dbReference type="SUPFAM" id="SSF53187">
    <property type="entry name" value="Zn-dependent exopeptidases"/>
    <property type="match status" value="1"/>
</dbReference>
<dbReference type="PANTHER" id="PTHR43808">
    <property type="entry name" value="ACETYLORNITHINE DEACETYLASE"/>
    <property type="match status" value="1"/>
</dbReference>
<dbReference type="PROSITE" id="PS00758">
    <property type="entry name" value="ARGE_DAPE_CPG2_1"/>
    <property type="match status" value="1"/>
</dbReference>
<dbReference type="InterPro" id="IPR002933">
    <property type="entry name" value="Peptidase_M20"/>
</dbReference>
<reference evidence="13 14" key="1">
    <citation type="submission" date="2020-10" db="EMBL/GenBank/DDBJ databases">
        <title>Ca. Dormibacterota MAGs.</title>
        <authorList>
            <person name="Montgomery K."/>
        </authorList>
    </citation>
    <scope>NUCLEOTIDE SEQUENCE [LARGE SCALE GENOMIC DNA]</scope>
    <source>
        <strain evidence="13">SC8811_S16_3</strain>
    </source>
</reference>
<evidence type="ECO:0000256" key="4">
    <source>
        <dbReference type="ARBA" id="ARBA00006247"/>
    </source>
</evidence>
<keyword evidence="9" id="KW-0862">Zinc</keyword>
<evidence type="ECO:0000256" key="6">
    <source>
        <dbReference type="ARBA" id="ARBA00016853"/>
    </source>
</evidence>
<dbReference type="GO" id="GO:0046872">
    <property type="term" value="F:metal ion binding"/>
    <property type="evidence" value="ECO:0007669"/>
    <property type="project" value="UniProtKB-KW"/>
</dbReference>
<dbReference type="PROSITE" id="PS00759">
    <property type="entry name" value="ARGE_DAPE_CPG2_2"/>
    <property type="match status" value="1"/>
</dbReference>
<evidence type="ECO:0000256" key="9">
    <source>
        <dbReference type="ARBA" id="ARBA00022833"/>
    </source>
</evidence>
<dbReference type="GO" id="GO:0009014">
    <property type="term" value="F:succinyl-diaminopimelate desuccinylase activity"/>
    <property type="evidence" value="ECO:0007669"/>
    <property type="project" value="UniProtKB-EC"/>
</dbReference>
<dbReference type="InterPro" id="IPR050072">
    <property type="entry name" value="Peptidase_M20A"/>
</dbReference>
<dbReference type="Proteomes" id="UP000620075">
    <property type="component" value="Unassembled WGS sequence"/>
</dbReference>
<keyword evidence="10" id="KW-0170">Cobalt</keyword>
<evidence type="ECO:0000256" key="5">
    <source>
        <dbReference type="ARBA" id="ARBA00011921"/>
    </source>
</evidence>
<evidence type="ECO:0000256" key="11">
    <source>
        <dbReference type="ARBA" id="ARBA00051301"/>
    </source>
</evidence>
<dbReference type="Gene3D" id="3.40.630.10">
    <property type="entry name" value="Zn peptidases"/>
    <property type="match status" value="2"/>
</dbReference>
<evidence type="ECO:0000256" key="8">
    <source>
        <dbReference type="ARBA" id="ARBA00022801"/>
    </source>
</evidence>
<dbReference type="CDD" id="cd08659">
    <property type="entry name" value="M20_ArgE_DapE-like"/>
    <property type="match status" value="1"/>
</dbReference>
<accession>A0A934N6C7</accession>
<feature type="domain" description="Peptidase M20 dimerisation" evidence="12">
    <location>
        <begin position="178"/>
        <end position="284"/>
    </location>
</feature>
<dbReference type="EC" id="3.5.1.18" evidence="5"/>
<comment type="caution">
    <text evidence="13">The sequence shown here is derived from an EMBL/GenBank/DDBJ whole genome shotgun (WGS) entry which is preliminary data.</text>
</comment>
<protein>
    <recommendedName>
        <fullName evidence="6">Probable succinyl-diaminopimelate desuccinylase</fullName>
        <ecNumber evidence="5">3.5.1.18</ecNumber>
    </recommendedName>
</protein>
<comment type="similarity">
    <text evidence="4">Belongs to the peptidase M20A family.</text>
</comment>
<proteinExistence type="inferred from homology"/>
<comment type="pathway">
    <text evidence="3">Amino-acid biosynthesis; L-lysine biosynthesis via DAP pathway; LL-2,6-diaminopimelate from (S)-tetrahydrodipicolinate (succinylase route): step 3/3.</text>
</comment>
<evidence type="ECO:0000256" key="1">
    <source>
        <dbReference type="ARBA" id="ARBA00001941"/>
    </source>
</evidence>